<dbReference type="EMBL" id="RCHU02000008">
    <property type="protein sequence ID" value="KAL3581653.1"/>
    <property type="molecule type" value="Genomic_DNA"/>
</dbReference>
<keyword evidence="2" id="KW-1185">Reference proteome</keyword>
<dbReference type="Proteomes" id="UP000309997">
    <property type="component" value="Unassembled WGS sequence"/>
</dbReference>
<evidence type="ECO:0000313" key="1">
    <source>
        <dbReference type="EMBL" id="KAL3581653.1"/>
    </source>
</evidence>
<reference evidence="1 2" key="1">
    <citation type="journal article" date="2024" name="Plant Biotechnol. J.">
        <title>Genome and CRISPR/Cas9 system of a widespread forest tree (Populus alba) in the world.</title>
        <authorList>
            <person name="Liu Y.J."/>
            <person name="Jiang P.F."/>
            <person name="Han X.M."/>
            <person name="Li X.Y."/>
            <person name="Wang H.M."/>
            <person name="Wang Y.J."/>
            <person name="Wang X.X."/>
            <person name="Zeng Q.Y."/>
        </authorList>
    </citation>
    <scope>NUCLEOTIDE SEQUENCE [LARGE SCALE GENOMIC DNA]</scope>
    <source>
        <strain evidence="2">cv. PAL-ZL1</strain>
    </source>
</reference>
<sequence length="85" mass="9147">MEYSERHLGQKQVDDSAALSGEAGRRVEARRAERSEDWIPDKSGGDGFGEQLSVLMVAVGRGHFRIWEAGIWSSGTGVGFGSAGH</sequence>
<organism evidence="1 2">
    <name type="scientific">Populus alba</name>
    <name type="common">White poplar</name>
    <dbReference type="NCBI Taxonomy" id="43335"/>
    <lineage>
        <taxon>Eukaryota</taxon>
        <taxon>Viridiplantae</taxon>
        <taxon>Streptophyta</taxon>
        <taxon>Embryophyta</taxon>
        <taxon>Tracheophyta</taxon>
        <taxon>Spermatophyta</taxon>
        <taxon>Magnoliopsida</taxon>
        <taxon>eudicotyledons</taxon>
        <taxon>Gunneridae</taxon>
        <taxon>Pentapetalae</taxon>
        <taxon>rosids</taxon>
        <taxon>fabids</taxon>
        <taxon>Malpighiales</taxon>
        <taxon>Salicaceae</taxon>
        <taxon>Saliceae</taxon>
        <taxon>Populus</taxon>
    </lineage>
</organism>
<gene>
    <name evidence="1" type="ORF">D5086_015985</name>
</gene>
<proteinExistence type="predicted"/>
<accession>A0ACC4BSR3</accession>
<comment type="caution">
    <text evidence="1">The sequence shown here is derived from an EMBL/GenBank/DDBJ whole genome shotgun (WGS) entry which is preliminary data.</text>
</comment>
<evidence type="ECO:0000313" key="2">
    <source>
        <dbReference type="Proteomes" id="UP000309997"/>
    </source>
</evidence>
<protein>
    <submittedName>
        <fullName evidence="1">Uncharacterized protein</fullName>
    </submittedName>
</protein>
<name>A0ACC4BSR3_POPAL</name>